<feature type="non-terminal residue" evidence="2">
    <location>
        <position position="1"/>
    </location>
</feature>
<accession>A0AA38L8N3</accession>
<name>A0AA38L8N3_TAXCH</name>
<dbReference type="AlphaFoldDB" id="A0AA38L8N3"/>
<dbReference type="Proteomes" id="UP000824469">
    <property type="component" value="Unassembled WGS sequence"/>
</dbReference>
<sequence>DEPPPVPQYRRDDVEDPLPAPQPLDPDWVAARPAGEGVADVGCTGAYRVWRAGQRAARIVPPAQPDLAAVIGERDQLR</sequence>
<keyword evidence="3" id="KW-1185">Reference proteome</keyword>
<dbReference type="EMBL" id="JAHRHJ020000005">
    <property type="protein sequence ID" value="KAH9315546.1"/>
    <property type="molecule type" value="Genomic_DNA"/>
</dbReference>
<evidence type="ECO:0000256" key="1">
    <source>
        <dbReference type="SAM" id="MobiDB-lite"/>
    </source>
</evidence>
<organism evidence="2 3">
    <name type="scientific">Taxus chinensis</name>
    <name type="common">Chinese yew</name>
    <name type="synonym">Taxus wallichiana var. chinensis</name>
    <dbReference type="NCBI Taxonomy" id="29808"/>
    <lineage>
        <taxon>Eukaryota</taxon>
        <taxon>Viridiplantae</taxon>
        <taxon>Streptophyta</taxon>
        <taxon>Embryophyta</taxon>
        <taxon>Tracheophyta</taxon>
        <taxon>Spermatophyta</taxon>
        <taxon>Pinopsida</taxon>
        <taxon>Pinidae</taxon>
        <taxon>Conifers II</taxon>
        <taxon>Cupressales</taxon>
        <taxon>Taxaceae</taxon>
        <taxon>Taxus</taxon>
    </lineage>
</organism>
<evidence type="ECO:0000313" key="3">
    <source>
        <dbReference type="Proteomes" id="UP000824469"/>
    </source>
</evidence>
<feature type="region of interest" description="Disordered" evidence="1">
    <location>
        <begin position="1"/>
        <end position="25"/>
    </location>
</feature>
<reference evidence="2 3" key="1">
    <citation type="journal article" date="2021" name="Nat. Plants">
        <title>The Taxus genome provides insights into paclitaxel biosynthesis.</title>
        <authorList>
            <person name="Xiong X."/>
            <person name="Gou J."/>
            <person name="Liao Q."/>
            <person name="Li Y."/>
            <person name="Zhou Q."/>
            <person name="Bi G."/>
            <person name="Li C."/>
            <person name="Du R."/>
            <person name="Wang X."/>
            <person name="Sun T."/>
            <person name="Guo L."/>
            <person name="Liang H."/>
            <person name="Lu P."/>
            <person name="Wu Y."/>
            <person name="Zhang Z."/>
            <person name="Ro D.K."/>
            <person name="Shang Y."/>
            <person name="Huang S."/>
            <person name="Yan J."/>
        </authorList>
    </citation>
    <scope>NUCLEOTIDE SEQUENCE [LARGE SCALE GENOMIC DNA]</scope>
    <source>
        <strain evidence="2">Ta-2019</strain>
    </source>
</reference>
<proteinExistence type="predicted"/>
<evidence type="ECO:0000313" key="2">
    <source>
        <dbReference type="EMBL" id="KAH9315546.1"/>
    </source>
</evidence>
<comment type="caution">
    <text evidence="2">The sequence shown here is derived from an EMBL/GenBank/DDBJ whole genome shotgun (WGS) entry which is preliminary data.</text>
</comment>
<protein>
    <submittedName>
        <fullName evidence="2">Uncharacterized protein</fullName>
    </submittedName>
</protein>
<feature type="non-terminal residue" evidence="2">
    <location>
        <position position="78"/>
    </location>
</feature>
<gene>
    <name evidence="2" type="ORF">KI387_024173</name>
</gene>